<proteinExistence type="predicted"/>
<dbReference type="EMBL" id="QJKJ01003172">
    <property type="protein sequence ID" value="RDX99672.1"/>
    <property type="molecule type" value="Genomic_DNA"/>
</dbReference>
<evidence type="ECO:0000313" key="1">
    <source>
        <dbReference type="EMBL" id="RDX99672.1"/>
    </source>
</evidence>
<accession>A0A371HA36</accession>
<gene>
    <name evidence="1" type="ORF">CR513_17249</name>
</gene>
<dbReference type="OrthoDB" id="1436877at2759"/>
<organism evidence="1 2">
    <name type="scientific">Mucuna pruriens</name>
    <name type="common">Velvet bean</name>
    <name type="synonym">Dolichos pruriens</name>
    <dbReference type="NCBI Taxonomy" id="157652"/>
    <lineage>
        <taxon>Eukaryota</taxon>
        <taxon>Viridiplantae</taxon>
        <taxon>Streptophyta</taxon>
        <taxon>Embryophyta</taxon>
        <taxon>Tracheophyta</taxon>
        <taxon>Spermatophyta</taxon>
        <taxon>Magnoliopsida</taxon>
        <taxon>eudicotyledons</taxon>
        <taxon>Gunneridae</taxon>
        <taxon>Pentapetalae</taxon>
        <taxon>rosids</taxon>
        <taxon>fabids</taxon>
        <taxon>Fabales</taxon>
        <taxon>Fabaceae</taxon>
        <taxon>Papilionoideae</taxon>
        <taxon>50 kb inversion clade</taxon>
        <taxon>NPAAA clade</taxon>
        <taxon>indigoferoid/millettioid clade</taxon>
        <taxon>Phaseoleae</taxon>
        <taxon>Mucuna</taxon>
    </lineage>
</organism>
<dbReference type="Proteomes" id="UP000257109">
    <property type="component" value="Unassembled WGS sequence"/>
</dbReference>
<protein>
    <submittedName>
        <fullName evidence="1">Uncharacterized protein</fullName>
    </submittedName>
</protein>
<dbReference type="Gene3D" id="1.10.287.1490">
    <property type="match status" value="1"/>
</dbReference>
<dbReference type="AlphaFoldDB" id="A0A371HA36"/>
<name>A0A371HA36_MUCPR</name>
<evidence type="ECO:0000313" key="2">
    <source>
        <dbReference type="Proteomes" id="UP000257109"/>
    </source>
</evidence>
<keyword evidence="2" id="KW-1185">Reference proteome</keyword>
<reference evidence="1" key="1">
    <citation type="submission" date="2018-05" db="EMBL/GenBank/DDBJ databases">
        <title>Draft genome of Mucuna pruriens seed.</title>
        <authorList>
            <person name="Nnadi N.E."/>
            <person name="Vos R."/>
            <person name="Hasami M.H."/>
            <person name="Devisetty U.K."/>
            <person name="Aguiy J.C."/>
        </authorList>
    </citation>
    <scope>NUCLEOTIDE SEQUENCE [LARGE SCALE GENOMIC DNA]</scope>
    <source>
        <strain evidence="1">JCA_2017</strain>
    </source>
</reference>
<feature type="non-terminal residue" evidence="1">
    <location>
        <position position="1"/>
    </location>
</feature>
<comment type="caution">
    <text evidence="1">The sequence shown here is derived from an EMBL/GenBank/DDBJ whole genome shotgun (WGS) entry which is preliminary data.</text>
</comment>
<sequence length="189" mass="20838">MWARSGLIFEAVDQTMLTPSEGLLVKQLGVSRTLDAIQRLVGCSAILAWVAEAEFGPMASQLAQVDEEIQVWNRTRAEYDGQLDSLKRTDALVAEVQSVKHSIQVGQEKLSSLESDVAALQAKVASQDDLMKAKDATILQRGMAMVRQYEYGFNHALAQARILHPDLDLSRTDPYKEIVDGQIVDVPSP</sequence>